<keyword evidence="1" id="KW-0472">Membrane</keyword>
<keyword evidence="1" id="KW-0812">Transmembrane</keyword>
<gene>
    <name evidence="2" type="ORF">GGQ74_002943</name>
</gene>
<keyword evidence="3" id="KW-1185">Reference proteome</keyword>
<proteinExistence type="predicted"/>
<name>A0A846QK12_9BACT</name>
<evidence type="ECO:0000313" key="2">
    <source>
        <dbReference type="EMBL" id="NJB69246.1"/>
    </source>
</evidence>
<dbReference type="Proteomes" id="UP000580856">
    <property type="component" value="Unassembled WGS sequence"/>
</dbReference>
<accession>A0A846QK12</accession>
<keyword evidence="1" id="KW-1133">Transmembrane helix</keyword>
<protein>
    <submittedName>
        <fullName evidence="2">Uncharacterized protein</fullName>
    </submittedName>
</protein>
<dbReference type="AlphaFoldDB" id="A0A846QK12"/>
<organism evidence="2 3">
    <name type="scientific">Desulfobaculum xiamenense</name>
    <dbReference type="NCBI Taxonomy" id="995050"/>
    <lineage>
        <taxon>Bacteria</taxon>
        <taxon>Pseudomonadati</taxon>
        <taxon>Thermodesulfobacteriota</taxon>
        <taxon>Desulfovibrionia</taxon>
        <taxon>Desulfovibrionales</taxon>
        <taxon>Desulfovibrionaceae</taxon>
        <taxon>Desulfobaculum</taxon>
    </lineage>
</organism>
<sequence length="206" mass="24043">MNVYSRWMMDTSGQQFRDMMDRLMRSDATWTEVNLPWAPEFWTALTPETLARLNPHWEIARCDGETLDVHDHLLDEPLTVRIRMHANHVSWVAEIEPLGVALMARSHADGANTLFTSSGEPPMQANVPAEFRGKWAFFWLRSLREYLRVCGACGLSGAFWRLFMRRCWLTMTPQQRRVSLFLVKFTVIEMILIVALGLGYWLYLKF</sequence>
<evidence type="ECO:0000313" key="3">
    <source>
        <dbReference type="Proteomes" id="UP000580856"/>
    </source>
</evidence>
<comment type="caution">
    <text evidence="2">The sequence shown here is derived from an EMBL/GenBank/DDBJ whole genome shotgun (WGS) entry which is preliminary data.</text>
</comment>
<feature type="transmembrane region" description="Helical" evidence="1">
    <location>
        <begin position="183"/>
        <end position="203"/>
    </location>
</feature>
<evidence type="ECO:0000256" key="1">
    <source>
        <dbReference type="SAM" id="Phobius"/>
    </source>
</evidence>
<dbReference type="RefSeq" id="WP_167942331.1">
    <property type="nucleotide sequence ID" value="NZ_JAATJA010000004.1"/>
</dbReference>
<reference evidence="2 3" key="1">
    <citation type="submission" date="2020-03" db="EMBL/GenBank/DDBJ databases">
        <title>Genomic Encyclopedia of Type Strains, Phase IV (KMG-IV): sequencing the most valuable type-strain genomes for metagenomic binning, comparative biology and taxonomic classification.</title>
        <authorList>
            <person name="Goeker M."/>
        </authorList>
    </citation>
    <scope>NUCLEOTIDE SEQUENCE [LARGE SCALE GENOMIC DNA]</scope>
    <source>
        <strain evidence="2 3">DSM 24233</strain>
    </source>
</reference>
<dbReference type="EMBL" id="JAATJA010000004">
    <property type="protein sequence ID" value="NJB69246.1"/>
    <property type="molecule type" value="Genomic_DNA"/>
</dbReference>